<sequence>KKNRRCAMQSKKNQRFCAEHLKLEASEGVTDNKDNIDARVPCPLDPKHTVKQRDLKTHLQKCNARPAESPEPWYNKDINAELHLSKEGQETKNTGLDLSLNSENEPALFRKLFGVLETYNRKVPSLESKIQKHAGLDSWLSKKENKKHIVQQASLIGAMKETDLLSRKNVYVEFGCGKAELSRTVNACVIFDTVLEKKEVGADQHDLKNNLIYGFGLIDRGVNRMKMDNKIVSDCEGSQLHPQIKRSRIDIQHLDLDKFMEYMQHLSIVAISKHLCGAATDLTLKLILNSKKSRDALDGVVVAMCCRHVCDYGQFLPQSRDFLAKNGVVGAREFLVLKKIVTWAVCGKREGQEDKHESGYTYEERERLGLIARRMIDDSRVDAINSLMENNKAELFLYADKESTLENHCLRV</sequence>
<evidence type="ECO:0000256" key="1">
    <source>
        <dbReference type="ARBA" id="ARBA00002267"/>
    </source>
</evidence>
<evidence type="ECO:0000256" key="4">
    <source>
        <dbReference type="ARBA" id="ARBA00015883"/>
    </source>
</evidence>
<dbReference type="GO" id="GO:0002128">
    <property type="term" value="P:tRNA nucleoside ribose methylation"/>
    <property type="evidence" value="ECO:0007669"/>
    <property type="project" value="EnsemblFungi"/>
</dbReference>
<dbReference type="STRING" id="869754.A0A1A0H826"/>
<dbReference type="GO" id="GO:0008270">
    <property type="term" value="F:zinc ion binding"/>
    <property type="evidence" value="ECO:0007669"/>
    <property type="project" value="UniProtKB-KW"/>
</dbReference>
<evidence type="ECO:0000259" key="16">
    <source>
        <dbReference type="PROSITE" id="PS51800"/>
    </source>
</evidence>
<evidence type="ECO:0000256" key="9">
    <source>
        <dbReference type="ARBA" id="ARBA00022723"/>
    </source>
</evidence>
<comment type="catalytic activity">
    <reaction evidence="13 15">
        <text>cytidine(4) in tRNA(Gly)(GCC) + S-adenosyl-L-methionine = 2'-O-methylcytidine(4) in tRNA(Gly)(GCC) + S-adenosyl-L-homocysteine + H(+)</text>
        <dbReference type="Rhea" id="RHEA:43192"/>
        <dbReference type="Rhea" id="RHEA-COMP:10399"/>
        <dbReference type="Rhea" id="RHEA-COMP:10400"/>
        <dbReference type="ChEBI" id="CHEBI:15378"/>
        <dbReference type="ChEBI" id="CHEBI:57856"/>
        <dbReference type="ChEBI" id="CHEBI:59789"/>
        <dbReference type="ChEBI" id="CHEBI:74495"/>
        <dbReference type="ChEBI" id="CHEBI:82748"/>
        <dbReference type="EC" id="2.1.1.225"/>
    </reaction>
</comment>
<organism evidence="17 18">
    <name type="scientific">Metschnikowia bicuspidata var. bicuspidata NRRL YB-4993</name>
    <dbReference type="NCBI Taxonomy" id="869754"/>
    <lineage>
        <taxon>Eukaryota</taxon>
        <taxon>Fungi</taxon>
        <taxon>Dikarya</taxon>
        <taxon>Ascomycota</taxon>
        <taxon>Saccharomycotina</taxon>
        <taxon>Pichiomycetes</taxon>
        <taxon>Metschnikowiaceae</taxon>
        <taxon>Metschnikowia</taxon>
    </lineage>
</organism>
<protein>
    <recommendedName>
        <fullName evidence="4 15">tRNA:m(4)X modification enzyme TRM13</fullName>
        <ecNumber evidence="3 15">2.1.1.225</ecNumber>
    </recommendedName>
</protein>
<keyword evidence="7 15" id="KW-0949">S-adenosyl-L-methionine</keyword>
<reference evidence="17 18" key="1">
    <citation type="submission" date="2016-05" db="EMBL/GenBank/DDBJ databases">
        <title>Comparative genomics of biotechnologically important yeasts.</title>
        <authorList>
            <consortium name="DOE Joint Genome Institute"/>
            <person name="Riley R."/>
            <person name="Haridas S."/>
            <person name="Wolfe K.H."/>
            <person name="Lopes M.R."/>
            <person name="Hittinger C.T."/>
            <person name="Goker M."/>
            <person name="Salamov A."/>
            <person name="Wisecaver J."/>
            <person name="Long T.M."/>
            <person name="Aerts A.L."/>
            <person name="Barry K."/>
            <person name="Choi C."/>
            <person name="Clum A."/>
            <person name="Coughlan A.Y."/>
            <person name="Deshpande S."/>
            <person name="Douglass A.P."/>
            <person name="Hanson S.J."/>
            <person name="Klenk H.-P."/>
            <person name="LaButti K."/>
            <person name="Lapidus A."/>
            <person name="Lindquist E."/>
            <person name="Lipzen A."/>
            <person name="Meier-kolthoff J.P."/>
            <person name="Ohm R.A."/>
            <person name="Otillar R.P."/>
            <person name="Pangilinan J."/>
            <person name="Peng Y."/>
            <person name="Rokas A."/>
            <person name="Rosa C.A."/>
            <person name="Scheuner C."/>
            <person name="Sibirny A.A."/>
            <person name="Slot J.C."/>
            <person name="Stielow J.B."/>
            <person name="Sun H."/>
            <person name="Kurtzman C.P."/>
            <person name="Blackwell M."/>
            <person name="Grigoriev I.V."/>
            <person name="Jeffries T.W."/>
        </authorList>
    </citation>
    <scope>NUCLEOTIDE SEQUENCE [LARGE SCALE GENOMIC DNA]</scope>
    <source>
        <strain evidence="17 18">NRRL YB-4993</strain>
    </source>
</reference>
<evidence type="ECO:0000313" key="18">
    <source>
        <dbReference type="Proteomes" id="UP000092555"/>
    </source>
</evidence>
<evidence type="ECO:0000256" key="13">
    <source>
        <dbReference type="ARBA" id="ARBA00048635"/>
    </source>
</evidence>
<comment type="caution">
    <text evidence="17">The sequence shown here is derived from an EMBL/GenBank/DDBJ whole genome shotgun (WGS) entry which is preliminary data.</text>
</comment>
<dbReference type="Pfam" id="PF05206">
    <property type="entry name" value="TRM13"/>
    <property type="match status" value="1"/>
</dbReference>
<feature type="non-terminal residue" evidence="17">
    <location>
        <position position="1"/>
    </location>
</feature>
<dbReference type="EC" id="2.1.1.225" evidence="3 15"/>
<keyword evidence="5 15" id="KW-0489">Methyltransferase</keyword>
<dbReference type="InterPro" id="IPR021721">
    <property type="entry name" value="Znf_CCCH-type_TRM13"/>
</dbReference>
<evidence type="ECO:0000256" key="2">
    <source>
        <dbReference type="ARBA" id="ARBA00005265"/>
    </source>
</evidence>
<comment type="catalytic activity">
    <reaction evidence="14 15">
        <text>adenosine(4) in tRNA(His) + S-adenosyl-L-methionine = 2'-O-methyladenosine(4) in tRNA(His) + S-adenosyl-L-homocysteine + H(+)</text>
        <dbReference type="Rhea" id="RHEA:43196"/>
        <dbReference type="Rhea" id="RHEA-COMP:10401"/>
        <dbReference type="Rhea" id="RHEA-COMP:10402"/>
        <dbReference type="ChEBI" id="CHEBI:15378"/>
        <dbReference type="ChEBI" id="CHEBI:57856"/>
        <dbReference type="ChEBI" id="CHEBI:59789"/>
        <dbReference type="ChEBI" id="CHEBI:74411"/>
        <dbReference type="ChEBI" id="CHEBI:74477"/>
        <dbReference type="EC" id="2.1.1.225"/>
    </reaction>
</comment>
<evidence type="ECO:0000256" key="8">
    <source>
        <dbReference type="ARBA" id="ARBA00022694"/>
    </source>
</evidence>
<evidence type="ECO:0000313" key="17">
    <source>
        <dbReference type="EMBL" id="OBA20254.1"/>
    </source>
</evidence>
<dbReference type="InterPro" id="IPR039044">
    <property type="entry name" value="Trm13"/>
</dbReference>
<evidence type="ECO:0000256" key="7">
    <source>
        <dbReference type="ARBA" id="ARBA00022691"/>
    </source>
</evidence>
<comment type="similarity">
    <text evidence="2 15">Belongs to the methyltransferase TRM13 family.</text>
</comment>
<dbReference type="InterPro" id="IPR007871">
    <property type="entry name" value="Methyltransferase_TRM13"/>
</dbReference>
<keyword evidence="6 15" id="KW-0808">Transferase</keyword>
<dbReference type="Pfam" id="PF11722">
    <property type="entry name" value="zf-TRM13_CCCH"/>
    <property type="match status" value="1"/>
</dbReference>
<feature type="domain" description="CHHC U11-48K-type" evidence="16">
    <location>
        <begin position="39"/>
        <end position="66"/>
    </location>
</feature>
<evidence type="ECO:0000256" key="10">
    <source>
        <dbReference type="ARBA" id="ARBA00022771"/>
    </source>
</evidence>
<comment type="catalytic activity">
    <reaction evidence="12 15">
        <text>cytidine(4) in tRNA(Pro) + S-adenosyl-L-methionine = 2'-O-methylcytidine(4) in tRNA(Pro) + S-adenosyl-L-homocysteine + H(+)</text>
        <dbReference type="Rhea" id="RHEA:32767"/>
        <dbReference type="Rhea" id="RHEA-COMP:10397"/>
        <dbReference type="Rhea" id="RHEA-COMP:10398"/>
        <dbReference type="ChEBI" id="CHEBI:15378"/>
        <dbReference type="ChEBI" id="CHEBI:57856"/>
        <dbReference type="ChEBI" id="CHEBI:59789"/>
        <dbReference type="ChEBI" id="CHEBI:74495"/>
        <dbReference type="ChEBI" id="CHEBI:82748"/>
        <dbReference type="EC" id="2.1.1.225"/>
    </reaction>
</comment>
<dbReference type="GO" id="GO:0106050">
    <property type="term" value="F:tRNA 2'-O-methyltransferase activity"/>
    <property type="evidence" value="ECO:0007669"/>
    <property type="project" value="UniProtKB-UniRule"/>
</dbReference>
<gene>
    <name evidence="17" type="ORF">METBIDRAFT_26245</name>
</gene>
<dbReference type="OrthoDB" id="258806at2759"/>
<evidence type="ECO:0000256" key="11">
    <source>
        <dbReference type="ARBA" id="ARBA00022833"/>
    </source>
</evidence>
<dbReference type="InterPro" id="IPR022776">
    <property type="entry name" value="TRM13/UPF0224_CHHC_Znf_dom"/>
</dbReference>
<evidence type="ECO:0000256" key="12">
    <source>
        <dbReference type="ARBA" id="ARBA00048165"/>
    </source>
</evidence>
<keyword evidence="18" id="KW-1185">Reference proteome</keyword>
<comment type="function">
    <text evidence="1 15">tRNA methylase which 2'-O-methylates cytidine(4) in tRNA(Pro) and tRNA(Gly)(GCC), and adenosine(4) in tRNA(His).</text>
</comment>
<evidence type="ECO:0000256" key="15">
    <source>
        <dbReference type="RuleBase" id="RU367103"/>
    </source>
</evidence>
<name>A0A1A0H826_9ASCO</name>
<dbReference type="RefSeq" id="XP_018710776.1">
    <property type="nucleotide sequence ID" value="XM_018855313.1"/>
</dbReference>
<evidence type="ECO:0000256" key="14">
    <source>
        <dbReference type="ARBA" id="ARBA00049393"/>
    </source>
</evidence>
<evidence type="ECO:0000256" key="3">
    <source>
        <dbReference type="ARBA" id="ARBA00012810"/>
    </source>
</evidence>
<dbReference type="PANTHER" id="PTHR12998:SF0">
    <property type="entry name" value="TRNA:M(4)X MODIFICATION ENZYME TRM13 HOMOLOG"/>
    <property type="match status" value="1"/>
</dbReference>
<keyword evidence="8 15" id="KW-0819">tRNA processing</keyword>
<dbReference type="Proteomes" id="UP000092555">
    <property type="component" value="Unassembled WGS sequence"/>
</dbReference>
<feature type="non-terminal residue" evidence="17">
    <location>
        <position position="412"/>
    </location>
</feature>
<accession>A0A1A0H826</accession>
<dbReference type="PANTHER" id="PTHR12998">
    <property type="entry name" value="TRNA:M(4)X MODIFICATION ENZYME TRM13 HOMOLOG"/>
    <property type="match status" value="1"/>
</dbReference>
<evidence type="ECO:0000256" key="6">
    <source>
        <dbReference type="ARBA" id="ARBA00022679"/>
    </source>
</evidence>
<dbReference type="EMBL" id="LXTC01000004">
    <property type="protein sequence ID" value="OBA20254.1"/>
    <property type="molecule type" value="Genomic_DNA"/>
</dbReference>
<evidence type="ECO:0000256" key="5">
    <source>
        <dbReference type="ARBA" id="ARBA00022603"/>
    </source>
</evidence>
<keyword evidence="10 15" id="KW-0863">Zinc-finger</keyword>
<keyword evidence="9 15" id="KW-0479">Metal-binding</keyword>
<keyword evidence="11 15" id="KW-0862">Zinc</keyword>
<dbReference type="AlphaFoldDB" id="A0A1A0H826"/>
<proteinExistence type="inferred from homology"/>
<dbReference type="Pfam" id="PF05253">
    <property type="entry name" value="zf-U11-48K"/>
    <property type="match status" value="1"/>
</dbReference>
<dbReference type="PROSITE" id="PS51800">
    <property type="entry name" value="ZF_CHHC_U11_48K"/>
    <property type="match status" value="1"/>
</dbReference>
<dbReference type="GeneID" id="30028289"/>